<comment type="caution">
    <text evidence="1">The sequence shown here is derived from an EMBL/GenBank/DDBJ whole genome shotgun (WGS) entry which is preliminary data.</text>
</comment>
<evidence type="ECO:0008006" key="3">
    <source>
        <dbReference type="Google" id="ProtNLM"/>
    </source>
</evidence>
<accession>A0ABR3VBM3</accession>
<protein>
    <recommendedName>
        <fullName evidence="3">C2H2-type domain-containing protein</fullName>
    </recommendedName>
</protein>
<proteinExistence type="predicted"/>
<name>A0ABR3VBM3_9PEZI</name>
<dbReference type="EMBL" id="JAZHXJ010002376">
    <property type="protein sequence ID" value="KAL1839172.1"/>
    <property type="molecule type" value="Genomic_DNA"/>
</dbReference>
<keyword evidence="2" id="KW-1185">Reference proteome</keyword>
<gene>
    <name evidence="1" type="ORF">VTK73DRAFT_4112</name>
</gene>
<organism evidence="1 2">
    <name type="scientific">Phialemonium thermophilum</name>
    <dbReference type="NCBI Taxonomy" id="223376"/>
    <lineage>
        <taxon>Eukaryota</taxon>
        <taxon>Fungi</taxon>
        <taxon>Dikarya</taxon>
        <taxon>Ascomycota</taxon>
        <taxon>Pezizomycotina</taxon>
        <taxon>Sordariomycetes</taxon>
        <taxon>Sordariomycetidae</taxon>
        <taxon>Cephalothecales</taxon>
        <taxon>Cephalothecaceae</taxon>
        <taxon>Phialemonium</taxon>
    </lineage>
</organism>
<evidence type="ECO:0000313" key="1">
    <source>
        <dbReference type="EMBL" id="KAL1839172.1"/>
    </source>
</evidence>
<sequence length="243" mass="27147">MNLQREEKKRVDLFVQHRSVRRPHSRSCRVKTSTSFFSFRSVKPTVEAGTPPESFTQLQVSACTFVSPASLSSFTEPILRPDWLGCLSFVLACVFLRGLPPTLSSPSFDPPTYSTICFLCELAVCFLPLCSRGILGFLVLWASSPIGCASCFTHNPKNLRHDRESLHTQREEPVACSPGDSCCSSRPILSVRLCRSLEFPKAKKKRGRAQHVPVQDPPPYRPLLSTTYFSLAATRQTYFCPAV</sequence>
<evidence type="ECO:0000313" key="2">
    <source>
        <dbReference type="Proteomes" id="UP001586593"/>
    </source>
</evidence>
<dbReference type="Proteomes" id="UP001586593">
    <property type="component" value="Unassembled WGS sequence"/>
</dbReference>
<reference evidence="1 2" key="1">
    <citation type="journal article" date="2024" name="Commun. Biol.">
        <title>Comparative genomic analysis of thermophilic fungi reveals convergent evolutionary adaptations and gene losses.</title>
        <authorList>
            <person name="Steindorff A.S."/>
            <person name="Aguilar-Pontes M.V."/>
            <person name="Robinson A.J."/>
            <person name="Andreopoulos B."/>
            <person name="LaButti K."/>
            <person name="Kuo A."/>
            <person name="Mondo S."/>
            <person name="Riley R."/>
            <person name="Otillar R."/>
            <person name="Haridas S."/>
            <person name="Lipzen A."/>
            <person name="Grimwood J."/>
            <person name="Schmutz J."/>
            <person name="Clum A."/>
            <person name="Reid I.D."/>
            <person name="Moisan M.C."/>
            <person name="Butler G."/>
            <person name="Nguyen T.T.M."/>
            <person name="Dewar K."/>
            <person name="Conant G."/>
            <person name="Drula E."/>
            <person name="Henrissat B."/>
            <person name="Hansel C."/>
            <person name="Singer S."/>
            <person name="Hutchinson M.I."/>
            <person name="de Vries R.P."/>
            <person name="Natvig D.O."/>
            <person name="Powell A.J."/>
            <person name="Tsang A."/>
            <person name="Grigoriev I.V."/>
        </authorList>
    </citation>
    <scope>NUCLEOTIDE SEQUENCE [LARGE SCALE GENOMIC DNA]</scope>
    <source>
        <strain evidence="1 2">ATCC 24622</strain>
    </source>
</reference>